<feature type="transmembrane region" description="Helical" evidence="5">
    <location>
        <begin position="112"/>
        <end position="132"/>
    </location>
</feature>
<sequence length="425" mass="48020">MLLLCRMRASDGHKMEMDKNHPRYDPSMELIADLRTRLRHFTWAWFTLPMSTGGIALLLHATPHQFHGLRTIGKVVYIFDLVVFLSLCSGITARFILYPGTLRASLMHPTEALFFPTFWLAAVNIVNGMQVYGVETLRHSAERPGGGEWLVTTLRVLFWTYLAVTFIVAVLQYLYLFAAKPHRLTIQSMTPAWILPIFPVMLSGTLASTIAPDQPVIHRLSIILAGLTMQGLGWMVSLMVYAIYIHRLMQFGLPAPNLRPGMFISVGPPSFTGLALIGMSQALPNEVGYFVERPGAVMVLQTIADFTAMFLWSLSFWFFCITLLSVLAGAKKMSFHLVWWAFVFPNVGFTLATIRIGQQLKSKGILWVASTMTILLVTMWVFVFVMHVRAVLRKQIMMPGLDEDKDEYKEGDRMAKVPIPPDEHH</sequence>
<keyword evidence="7" id="KW-1185">Reference proteome</keyword>
<feature type="transmembrane region" description="Helical" evidence="5">
    <location>
        <begin position="303"/>
        <end position="330"/>
    </location>
</feature>
<dbReference type="GO" id="GO:0015140">
    <property type="term" value="F:malate transmembrane transporter activity"/>
    <property type="evidence" value="ECO:0007669"/>
    <property type="project" value="InterPro"/>
</dbReference>
<dbReference type="Proteomes" id="UP000799539">
    <property type="component" value="Unassembled WGS sequence"/>
</dbReference>
<dbReference type="Pfam" id="PF03595">
    <property type="entry name" value="SLAC1"/>
    <property type="match status" value="1"/>
</dbReference>
<dbReference type="CDD" id="cd09317">
    <property type="entry name" value="TDT_Mae1_like"/>
    <property type="match status" value="1"/>
</dbReference>
<reference evidence="6" key="1">
    <citation type="journal article" date="2020" name="Stud. Mycol.">
        <title>101 Dothideomycetes genomes: a test case for predicting lifestyles and emergence of pathogens.</title>
        <authorList>
            <person name="Haridas S."/>
            <person name="Albert R."/>
            <person name="Binder M."/>
            <person name="Bloem J."/>
            <person name="Labutti K."/>
            <person name="Salamov A."/>
            <person name="Andreopoulos B."/>
            <person name="Baker S."/>
            <person name="Barry K."/>
            <person name="Bills G."/>
            <person name="Bluhm B."/>
            <person name="Cannon C."/>
            <person name="Castanera R."/>
            <person name="Culley D."/>
            <person name="Daum C."/>
            <person name="Ezra D."/>
            <person name="Gonzalez J."/>
            <person name="Henrissat B."/>
            <person name="Kuo A."/>
            <person name="Liang C."/>
            <person name="Lipzen A."/>
            <person name="Lutzoni F."/>
            <person name="Magnuson J."/>
            <person name="Mondo S."/>
            <person name="Nolan M."/>
            <person name="Ohm R."/>
            <person name="Pangilinan J."/>
            <person name="Park H.-J."/>
            <person name="Ramirez L."/>
            <person name="Alfaro M."/>
            <person name="Sun H."/>
            <person name="Tritt A."/>
            <person name="Yoshinaga Y."/>
            <person name="Zwiers L.-H."/>
            <person name="Turgeon B."/>
            <person name="Goodwin S."/>
            <person name="Spatafora J."/>
            <person name="Crous P."/>
            <person name="Grigoriev I."/>
        </authorList>
    </citation>
    <scope>NUCLEOTIDE SEQUENCE</scope>
    <source>
        <strain evidence="6">SCOH1-5</strain>
    </source>
</reference>
<evidence type="ECO:0000256" key="2">
    <source>
        <dbReference type="ARBA" id="ARBA00022692"/>
    </source>
</evidence>
<keyword evidence="2 5" id="KW-0812">Transmembrane</keyword>
<evidence type="ECO:0000313" key="6">
    <source>
        <dbReference type="EMBL" id="KAF2214496.1"/>
    </source>
</evidence>
<accession>A0A6A6FM02</accession>
<dbReference type="PANTHER" id="PTHR31162">
    <property type="entry name" value="MALIC ACID TRANSPORT PROTEIN-RELATED"/>
    <property type="match status" value="1"/>
</dbReference>
<feature type="transmembrane region" description="Helical" evidence="5">
    <location>
        <begin position="43"/>
        <end position="63"/>
    </location>
</feature>
<dbReference type="InterPro" id="IPR004695">
    <property type="entry name" value="SLAC1/Mae1/Ssu1/TehA"/>
</dbReference>
<proteinExistence type="predicted"/>
<feature type="transmembrane region" description="Helical" evidence="5">
    <location>
        <begin position="337"/>
        <end position="358"/>
    </location>
</feature>
<evidence type="ECO:0000256" key="1">
    <source>
        <dbReference type="ARBA" id="ARBA00004141"/>
    </source>
</evidence>
<evidence type="ECO:0000256" key="4">
    <source>
        <dbReference type="ARBA" id="ARBA00023136"/>
    </source>
</evidence>
<evidence type="ECO:0000256" key="3">
    <source>
        <dbReference type="ARBA" id="ARBA00022989"/>
    </source>
</evidence>
<feature type="transmembrane region" description="Helical" evidence="5">
    <location>
        <begin position="158"/>
        <end position="178"/>
    </location>
</feature>
<feature type="transmembrane region" description="Helical" evidence="5">
    <location>
        <begin position="222"/>
        <end position="243"/>
    </location>
</feature>
<dbReference type="OrthoDB" id="2901184at2759"/>
<name>A0A6A6FM02_9PEZI</name>
<feature type="transmembrane region" description="Helical" evidence="5">
    <location>
        <begin position="190"/>
        <end position="210"/>
    </location>
</feature>
<evidence type="ECO:0000313" key="7">
    <source>
        <dbReference type="Proteomes" id="UP000799539"/>
    </source>
</evidence>
<feature type="transmembrane region" description="Helical" evidence="5">
    <location>
        <begin position="364"/>
        <end position="388"/>
    </location>
</feature>
<feature type="transmembrane region" description="Helical" evidence="5">
    <location>
        <begin position="75"/>
        <end position="100"/>
    </location>
</feature>
<dbReference type="PANTHER" id="PTHR31162:SF0">
    <property type="entry name" value="MALIC ACID TRANSPORT PROTEIN"/>
    <property type="match status" value="1"/>
</dbReference>
<dbReference type="InterPro" id="IPR030185">
    <property type="entry name" value="Mae1"/>
</dbReference>
<keyword evidence="3 5" id="KW-1133">Transmembrane helix</keyword>
<dbReference type="Gene3D" id="1.50.10.150">
    <property type="entry name" value="Voltage-dependent anion channel"/>
    <property type="match status" value="1"/>
</dbReference>
<protein>
    <recommendedName>
        <fullName evidence="8">C4-dicarboxylate transporter/malic acid transport protein</fullName>
    </recommendedName>
</protein>
<dbReference type="GO" id="GO:0016020">
    <property type="term" value="C:membrane"/>
    <property type="evidence" value="ECO:0007669"/>
    <property type="project" value="UniProtKB-SubCell"/>
</dbReference>
<dbReference type="InterPro" id="IPR038665">
    <property type="entry name" value="Voltage-dep_anion_channel_sf"/>
</dbReference>
<dbReference type="EMBL" id="ML992668">
    <property type="protein sequence ID" value="KAF2214496.1"/>
    <property type="molecule type" value="Genomic_DNA"/>
</dbReference>
<comment type="subcellular location">
    <subcellularLocation>
        <location evidence="1">Membrane</location>
        <topology evidence="1">Multi-pass membrane protein</topology>
    </subcellularLocation>
</comment>
<dbReference type="AlphaFoldDB" id="A0A6A6FM02"/>
<evidence type="ECO:0000256" key="5">
    <source>
        <dbReference type="SAM" id="Phobius"/>
    </source>
</evidence>
<gene>
    <name evidence="6" type="ORF">CERZMDRAFT_110779</name>
</gene>
<keyword evidence="4 5" id="KW-0472">Membrane</keyword>
<organism evidence="6 7">
    <name type="scientific">Cercospora zeae-maydis SCOH1-5</name>
    <dbReference type="NCBI Taxonomy" id="717836"/>
    <lineage>
        <taxon>Eukaryota</taxon>
        <taxon>Fungi</taxon>
        <taxon>Dikarya</taxon>
        <taxon>Ascomycota</taxon>
        <taxon>Pezizomycotina</taxon>
        <taxon>Dothideomycetes</taxon>
        <taxon>Dothideomycetidae</taxon>
        <taxon>Mycosphaerellales</taxon>
        <taxon>Mycosphaerellaceae</taxon>
        <taxon>Cercospora</taxon>
    </lineage>
</organism>
<evidence type="ECO:0008006" key="8">
    <source>
        <dbReference type="Google" id="ProtNLM"/>
    </source>
</evidence>